<dbReference type="PANTHER" id="PTHR48022:SF2">
    <property type="entry name" value="PLASTIDIC GLUCOSE TRANSPORTER 4"/>
    <property type="match status" value="1"/>
</dbReference>
<dbReference type="PROSITE" id="PS00216">
    <property type="entry name" value="SUGAR_TRANSPORT_1"/>
    <property type="match status" value="1"/>
</dbReference>
<feature type="transmembrane region" description="Helical" evidence="8">
    <location>
        <begin position="227"/>
        <end position="248"/>
    </location>
</feature>
<dbReference type="Proteomes" id="UP000078561">
    <property type="component" value="Unassembled WGS sequence"/>
</dbReference>
<feature type="transmembrane region" description="Helical" evidence="8">
    <location>
        <begin position="76"/>
        <end position="96"/>
    </location>
</feature>
<dbReference type="EMBL" id="LT553503">
    <property type="protein sequence ID" value="SAM01169.1"/>
    <property type="molecule type" value="Genomic_DNA"/>
</dbReference>
<keyword evidence="6 8" id="KW-0472">Membrane</keyword>
<proteinExistence type="inferred from homology"/>
<dbReference type="GO" id="GO:0005351">
    <property type="term" value="F:carbohydrate:proton symporter activity"/>
    <property type="evidence" value="ECO:0007669"/>
    <property type="project" value="TreeGrafter"/>
</dbReference>
<gene>
    <name evidence="10" type="primary">ABSGL_06906.1 scaffold 8678</name>
</gene>
<evidence type="ECO:0000256" key="1">
    <source>
        <dbReference type="ARBA" id="ARBA00004141"/>
    </source>
</evidence>
<dbReference type="Gene3D" id="1.20.1250.20">
    <property type="entry name" value="MFS general substrate transporter like domains"/>
    <property type="match status" value="1"/>
</dbReference>
<keyword evidence="5 8" id="KW-1133">Transmembrane helix</keyword>
<dbReference type="InterPro" id="IPR003663">
    <property type="entry name" value="Sugar/inositol_transpt"/>
</dbReference>
<dbReference type="InterPro" id="IPR050360">
    <property type="entry name" value="MFS_Sugar_Transporters"/>
</dbReference>
<feature type="transmembrane region" description="Helical" evidence="8">
    <location>
        <begin position="358"/>
        <end position="376"/>
    </location>
</feature>
<keyword evidence="11" id="KW-1185">Reference proteome</keyword>
<dbReference type="InterPro" id="IPR036259">
    <property type="entry name" value="MFS_trans_sf"/>
</dbReference>
<dbReference type="InterPro" id="IPR005829">
    <property type="entry name" value="Sugar_transporter_CS"/>
</dbReference>
<feature type="transmembrane region" description="Helical" evidence="8">
    <location>
        <begin position="335"/>
        <end position="352"/>
    </location>
</feature>
<feature type="transmembrane region" description="Helical" evidence="8">
    <location>
        <begin position="255"/>
        <end position="278"/>
    </location>
</feature>
<dbReference type="STRING" id="4829.A0A163M4G6"/>
<dbReference type="AlphaFoldDB" id="A0A163M4G6"/>
<feature type="domain" description="Major facilitator superfamily (MFS) profile" evidence="9">
    <location>
        <begin position="1"/>
        <end position="380"/>
    </location>
</feature>
<dbReference type="FunCoup" id="A0A163M4G6">
    <property type="interactions" value="409"/>
</dbReference>
<dbReference type="PANTHER" id="PTHR48022">
    <property type="entry name" value="PLASTIDIC GLUCOSE TRANSPORTER 4"/>
    <property type="match status" value="1"/>
</dbReference>
<organism evidence="10">
    <name type="scientific">Absidia glauca</name>
    <name type="common">Pin mould</name>
    <dbReference type="NCBI Taxonomy" id="4829"/>
    <lineage>
        <taxon>Eukaryota</taxon>
        <taxon>Fungi</taxon>
        <taxon>Fungi incertae sedis</taxon>
        <taxon>Mucoromycota</taxon>
        <taxon>Mucoromycotina</taxon>
        <taxon>Mucoromycetes</taxon>
        <taxon>Mucorales</taxon>
        <taxon>Cunninghamellaceae</taxon>
        <taxon>Absidia</taxon>
    </lineage>
</organism>
<evidence type="ECO:0000256" key="4">
    <source>
        <dbReference type="ARBA" id="ARBA00022692"/>
    </source>
</evidence>
<dbReference type="GO" id="GO:0016020">
    <property type="term" value="C:membrane"/>
    <property type="evidence" value="ECO:0007669"/>
    <property type="project" value="UniProtKB-SubCell"/>
</dbReference>
<evidence type="ECO:0000259" key="9">
    <source>
        <dbReference type="PROSITE" id="PS50850"/>
    </source>
</evidence>
<name>A0A163M4G6_ABSGL</name>
<evidence type="ECO:0000256" key="2">
    <source>
        <dbReference type="ARBA" id="ARBA00010992"/>
    </source>
</evidence>
<evidence type="ECO:0000256" key="3">
    <source>
        <dbReference type="ARBA" id="ARBA00022448"/>
    </source>
</evidence>
<keyword evidence="4 8" id="KW-0812">Transmembrane</keyword>
<dbReference type="PRINTS" id="PR00171">
    <property type="entry name" value="SUGRTRNSPORT"/>
</dbReference>
<feature type="transmembrane region" description="Helical" evidence="8">
    <location>
        <begin position="290"/>
        <end position="314"/>
    </location>
</feature>
<reference evidence="10" key="1">
    <citation type="submission" date="2016-04" db="EMBL/GenBank/DDBJ databases">
        <authorList>
            <person name="Evans L.H."/>
            <person name="Alamgir A."/>
            <person name="Owens N."/>
            <person name="Weber N.D."/>
            <person name="Virtaneva K."/>
            <person name="Barbian K."/>
            <person name="Babar A."/>
            <person name="Rosenke K."/>
        </authorList>
    </citation>
    <scope>NUCLEOTIDE SEQUENCE [LARGE SCALE GENOMIC DNA]</scope>
    <source>
        <strain evidence="10">CBS 101.48</strain>
    </source>
</reference>
<dbReference type="InterPro" id="IPR005828">
    <property type="entry name" value="MFS_sugar_transport-like"/>
</dbReference>
<feature type="transmembrane region" description="Helical" evidence="8">
    <location>
        <begin position="108"/>
        <end position="127"/>
    </location>
</feature>
<evidence type="ECO:0000256" key="5">
    <source>
        <dbReference type="ARBA" id="ARBA00022989"/>
    </source>
</evidence>
<feature type="transmembrane region" description="Helical" evidence="8">
    <location>
        <begin position="189"/>
        <end position="211"/>
    </location>
</feature>
<dbReference type="NCBIfam" id="TIGR00879">
    <property type="entry name" value="SP"/>
    <property type="match status" value="1"/>
</dbReference>
<keyword evidence="3 7" id="KW-0813">Transport</keyword>
<dbReference type="OrthoDB" id="4142200at2759"/>
<evidence type="ECO:0000256" key="8">
    <source>
        <dbReference type="SAM" id="Phobius"/>
    </source>
</evidence>
<feature type="transmembrane region" description="Helical" evidence="8">
    <location>
        <begin position="38"/>
        <end position="55"/>
    </location>
</feature>
<evidence type="ECO:0000313" key="11">
    <source>
        <dbReference type="Proteomes" id="UP000078561"/>
    </source>
</evidence>
<dbReference type="OMA" id="ESIRMTP"/>
<comment type="similarity">
    <text evidence="2 7">Belongs to the major facilitator superfamily. Sugar transporter (TC 2.A.1.1) family.</text>
</comment>
<dbReference type="SUPFAM" id="SSF103473">
    <property type="entry name" value="MFS general substrate transporter"/>
    <property type="match status" value="1"/>
</dbReference>
<sequence>MTESVWSSSDEKPFHCIHEELVKKNDDPSGLRGFIQNPYLFGIALFSSLGGLLFGPPVRYQSELSSPGMRGSMVSLYQLSITIGVAVSFWIDYGTSSLGGETSWRLPLYLQMIFGLILLIGVFFLPFSPRWLMKVGREYEALEVLARLRRRTNDDPKVVAEWKEIKVAVEFDHQQPQGGLFSQGMWRRVLIGVTLLFFQQLTGVNAIIYYAPSIVSSVGLTGNSSKLLATGVIGVIMVCCCIPTVLFLDRIGRRTLLLIGSAGMWLCMTALGALVTAFQSNWAHHSFEGWVAVSMIYLFMGIFAFSWGPCVWVISSELFPLRVRAKAMGLTSSSHWMNNFIVGLITPPLLALSAPATYFMFSGFCFLSFGFVWFLVPETRGYSLEDMDGLFGGQAAVEDASIMKKIRQDVDELSMNFKTPVV</sequence>
<protein>
    <recommendedName>
        <fullName evidence="9">Major facilitator superfamily (MFS) profile domain-containing protein</fullName>
    </recommendedName>
</protein>
<dbReference type="Pfam" id="PF00083">
    <property type="entry name" value="Sugar_tr"/>
    <property type="match status" value="1"/>
</dbReference>
<dbReference type="InterPro" id="IPR020846">
    <property type="entry name" value="MFS_dom"/>
</dbReference>
<evidence type="ECO:0000313" key="10">
    <source>
        <dbReference type="EMBL" id="SAM01169.1"/>
    </source>
</evidence>
<dbReference type="InParanoid" id="A0A163M4G6"/>
<comment type="subcellular location">
    <subcellularLocation>
        <location evidence="1">Membrane</location>
        <topology evidence="1">Multi-pass membrane protein</topology>
    </subcellularLocation>
</comment>
<accession>A0A163M4G6</accession>
<dbReference type="PROSITE" id="PS50850">
    <property type="entry name" value="MFS"/>
    <property type="match status" value="1"/>
</dbReference>
<evidence type="ECO:0000256" key="7">
    <source>
        <dbReference type="RuleBase" id="RU003346"/>
    </source>
</evidence>
<evidence type="ECO:0000256" key="6">
    <source>
        <dbReference type="ARBA" id="ARBA00023136"/>
    </source>
</evidence>